<keyword evidence="7" id="KW-1185">Reference proteome</keyword>
<dbReference type="InterPro" id="IPR036271">
    <property type="entry name" value="Tet_transcr_reg_TetR-rel_C_sf"/>
</dbReference>
<dbReference type="SUPFAM" id="SSF48498">
    <property type="entry name" value="Tetracyclin repressor-like, C-terminal domain"/>
    <property type="match status" value="1"/>
</dbReference>
<dbReference type="AlphaFoldDB" id="A0A660E119"/>
<feature type="domain" description="HTH tetR-type" evidence="5">
    <location>
        <begin position="4"/>
        <end position="64"/>
    </location>
</feature>
<dbReference type="Gene3D" id="1.10.357.10">
    <property type="entry name" value="Tetracycline Repressor, domain 2"/>
    <property type="match status" value="1"/>
</dbReference>
<evidence type="ECO:0000256" key="1">
    <source>
        <dbReference type="ARBA" id="ARBA00023015"/>
    </source>
</evidence>
<organism evidence="6 7">
    <name type="scientific">Lactiplantibacillus mudanjiangensis</name>
    <dbReference type="NCBI Taxonomy" id="1296538"/>
    <lineage>
        <taxon>Bacteria</taxon>
        <taxon>Bacillati</taxon>
        <taxon>Bacillota</taxon>
        <taxon>Bacilli</taxon>
        <taxon>Lactobacillales</taxon>
        <taxon>Lactobacillaceae</taxon>
        <taxon>Lactiplantibacillus</taxon>
    </lineage>
</organism>
<dbReference type="PROSITE" id="PS50977">
    <property type="entry name" value="HTH_TETR_2"/>
    <property type="match status" value="1"/>
</dbReference>
<dbReference type="Pfam" id="PF13305">
    <property type="entry name" value="TetR_C_33"/>
    <property type="match status" value="1"/>
</dbReference>
<keyword evidence="2 4" id="KW-0238">DNA-binding</keyword>
<dbReference type="InterPro" id="IPR009057">
    <property type="entry name" value="Homeodomain-like_sf"/>
</dbReference>
<dbReference type="SUPFAM" id="SSF46689">
    <property type="entry name" value="Homeodomain-like"/>
    <property type="match status" value="1"/>
</dbReference>
<dbReference type="OrthoDB" id="71867at2"/>
<dbReference type="GO" id="GO:0045892">
    <property type="term" value="P:negative regulation of DNA-templated transcription"/>
    <property type="evidence" value="ECO:0007669"/>
    <property type="project" value="InterPro"/>
</dbReference>
<gene>
    <name evidence="6" type="ORF">MUDAN_MDHGFNIF_03491</name>
</gene>
<dbReference type="InterPro" id="IPR001647">
    <property type="entry name" value="HTH_TetR"/>
</dbReference>
<feature type="DNA-binding region" description="H-T-H motif" evidence="4">
    <location>
        <begin position="27"/>
        <end position="46"/>
    </location>
</feature>
<dbReference type="RefSeq" id="WP_130852095.1">
    <property type="nucleotide sequence ID" value="NZ_UYIG01000136.1"/>
</dbReference>
<dbReference type="Proteomes" id="UP000289996">
    <property type="component" value="Unassembled WGS sequence"/>
</dbReference>
<accession>A0A660E119</accession>
<evidence type="ECO:0000256" key="4">
    <source>
        <dbReference type="PROSITE-ProRule" id="PRU00335"/>
    </source>
</evidence>
<evidence type="ECO:0000313" key="6">
    <source>
        <dbReference type="EMBL" id="VDG29355.1"/>
    </source>
</evidence>
<evidence type="ECO:0000313" key="7">
    <source>
        <dbReference type="Proteomes" id="UP000289996"/>
    </source>
</evidence>
<dbReference type="InterPro" id="IPR003012">
    <property type="entry name" value="Tet_transcr_reg_TetR"/>
</dbReference>
<proteinExistence type="predicted"/>
<dbReference type="InterPro" id="IPR025996">
    <property type="entry name" value="MT1864/Rv1816-like_C"/>
</dbReference>
<dbReference type="GO" id="GO:0046677">
    <property type="term" value="P:response to antibiotic"/>
    <property type="evidence" value="ECO:0007669"/>
    <property type="project" value="InterPro"/>
</dbReference>
<keyword evidence="1" id="KW-0805">Transcription regulation</keyword>
<sequence length="185" mass="20145">MTNKVTQDQVVETALTLLDQNGLTNVTLKQVAAQLNIKPPSLYTHIKNLTELRALMAQVALTNLNTQLTQAVIGLSGRSAIQAAAMAYRDFFQRHPGQAELTQQVTSWANAPVAIATSDQIVGLLTTIVQQAGLAVPNDINYVRALRSFLYGFSTLERQNGFQLDESMDASFKFGLNLLLAGLPE</sequence>
<evidence type="ECO:0000256" key="3">
    <source>
        <dbReference type="ARBA" id="ARBA00023163"/>
    </source>
</evidence>
<evidence type="ECO:0000256" key="2">
    <source>
        <dbReference type="ARBA" id="ARBA00023125"/>
    </source>
</evidence>
<dbReference type="GO" id="GO:0003677">
    <property type="term" value="F:DNA binding"/>
    <property type="evidence" value="ECO:0007669"/>
    <property type="project" value="UniProtKB-UniRule"/>
</dbReference>
<reference evidence="6 7" key="1">
    <citation type="submission" date="2018-11" db="EMBL/GenBank/DDBJ databases">
        <authorList>
            <person name="Wuyts S."/>
        </authorList>
    </citation>
    <scope>NUCLEOTIDE SEQUENCE [LARGE SCALE GENOMIC DNA]</scope>
    <source>
        <strain evidence="6">Lactobacillus mudanjiangensis AMBF249</strain>
    </source>
</reference>
<name>A0A660E119_9LACO</name>
<protein>
    <recommendedName>
        <fullName evidence="5">HTH tetR-type domain-containing protein</fullName>
    </recommendedName>
</protein>
<evidence type="ECO:0000259" key="5">
    <source>
        <dbReference type="PROSITE" id="PS50977"/>
    </source>
</evidence>
<dbReference type="Gene3D" id="1.10.10.60">
    <property type="entry name" value="Homeodomain-like"/>
    <property type="match status" value="1"/>
</dbReference>
<keyword evidence="3" id="KW-0804">Transcription</keyword>
<dbReference type="PRINTS" id="PR00400">
    <property type="entry name" value="TETREPRESSOR"/>
</dbReference>
<dbReference type="EMBL" id="UYIG01000136">
    <property type="protein sequence ID" value="VDG29355.1"/>
    <property type="molecule type" value="Genomic_DNA"/>
</dbReference>